<dbReference type="Gene3D" id="3.40.50.720">
    <property type="entry name" value="NAD(P)-binding Rossmann-like Domain"/>
    <property type="match status" value="1"/>
</dbReference>
<dbReference type="AlphaFoldDB" id="A4GHP8"/>
<proteinExistence type="predicted"/>
<dbReference type="CDD" id="cd05266">
    <property type="entry name" value="SDR_a4"/>
    <property type="match status" value="1"/>
</dbReference>
<dbReference type="SUPFAM" id="SSF51735">
    <property type="entry name" value="NAD(P)-binding Rossmann-fold domains"/>
    <property type="match status" value="1"/>
</dbReference>
<keyword evidence="1" id="KW-0520">NAD</keyword>
<organism evidence="2">
    <name type="scientific">uncultured marine bacterium EB0_39F01</name>
    <dbReference type="NCBI Taxonomy" id="415436"/>
    <lineage>
        <taxon>Bacteria</taxon>
        <taxon>environmental samples</taxon>
    </lineage>
</organism>
<gene>
    <name evidence="2" type="ORF">MBMO_EB0-39F01.0020</name>
</gene>
<evidence type="ECO:0000313" key="2">
    <source>
        <dbReference type="EMBL" id="ABL97609.1"/>
    </source>
</evidence>
<reference evidence="2" key="1">
    <citation type="journal article" date="2007" name="Environ. Microbiol.">
        <title>Proteorhodopsin photosystem gene clusters exhibit co-evolutionary trends and shared ancestry among diverse marine microbial phyla.</title>
        <authorList>
            <person name="McCarren J."/>
            <person name="Delong E.F."/>
        </authorList>
    </citation>
    <scope>NUCLEOTIDE SEQUENCE</scope>
</reference>
<dbReference type="PANTHER" id="PTHR43574">
    <property type="entry name" value="EPIMERASE-RELATED"/>
    <property type="match status" value="1"/>
</dbReference>
<name>A4GHP8_9BACT</name>
<evidence type="ECO:0008006" key="3">
    <source>
        <dbReference type="Google" id="ProtNLM"/>
    </source>
</evidence>
<sequence length="277" mass="30683">MGKVLLSIGHGFSASVLGAHLIKDGWTVYGTTRSVEKAKKLNNDGVNSIIWPGTNLTPYIQKATHILTSVSPNSQGDPVLDQYNEVFSKNTFDWVGYLSTTGVYGNHNGGWVDENSPLKPTTTRGQLREEAEFAWSKLNVNLHIFRLAGIYGPGRGPFSKVRNGTARRIIKEGQLFSRIHVDDIAQVLLASIRYPRQGAIYNVCDDTPAPPEDVIAYAAELLGMPIPLAVDYNEADMTPMARSFYAENKRVRNDLIKEELGIELKFPDYKTGLQSLL</sequence>
<accession>A4GHP8</accession>
<dbReference type="InterPro" id="IPR036291">
    <property type="entry name" value="NAD(P)-bd_dom_sf"/>
</dbReference>
<protein>
    <recommendedName>
        <fullName evidence="3">Nucleoside-diphosphate-sugar epimerase</fullName>
    </recommendedName>
</protein>
<evidence type="ECO:0000256" key="1">
    <source>
        <dbReference type="ARBA" id="ARBA00023027"/>
    </source>
</evidence>
<dbReference type="EMBL" id="EF089398">
    <property type="protein sequence ID" value="ABL97609.1"/>
    <property type="molecule type" value="Genomic_DNA"/>
</dbReference>